<feature type="binding site" evidence="4">
    <location>
        <position position="100"/>
    </location>
    <ligand>
        <name>Zn(2+)</name>
        <dbReference type="ChEBI" id="CHEBI:29105"/>
    </ligand>
</feature>
<comment type="caution">
    <text evidence="6">The sequence shown here is derived from an EMBL/GenBank/DDBJ whole genome shotgun (WGS) entry which is preliminary data.</text>
</comment>
<dbReference type="Gene3D" id="3.40.1050.10">
    <property type="entry name" value="Carbonic anhydrase"/>
    <property type="match status" value="1"/>
</dbReference>
<dbReference type="PANTHER" id="PTHR43175:SF3">
    <property type="entry name" value="CARBON DISULFIDE HYDROLASE"/>
    <property type="match status" value="1"/>
</dbReference>
<dbReference type="SUPFAM" id="SSF53056">
    <property type="entry name" value="beta-carbonic anhydrase, cab"/>
    <property type="match status" value="1"/>
</dbReference>
<reference evidence="6" key="1">
    <citation type="submission" date="2021-07" db="EMBL/GenBank/DDBJ databases">
        <authorList>
            <person name="Durling M."/>
        </authorList>
    </citation>
    <scope>NUCLEOTIDE SEQUENCE</scope>
</reference>
<comment type="cofactor">
    <cofactor evidence="4">
        <name>Zn(2+)</name>
        <dbReference type="ChEBI" id="CHEBI:29105"/>
    </cofactor>
    <text evidence="4">Binds 1 zinc ion per subunit.</text>
</comment>
<dbReference type="InterPro" id="IPR036874">
    <property type="entry name" value="Carbonic_anhydrase_sf"/>
</dbReference>
<comment type="catalytic activity">
    <reaction evidence="5">
        <text>hydrogencarbonate + H(+) = CO2 + H2O</text>
        <dbReference type="Rhea" id="RHEA:10748"/>
        <dbReference type="ChEBI" id="CHEBI:15377"/>
        <dbReference type="ChEBI" id="CHEBI:15378"/>
        <dbReference type="ChEBI" id="CHEBI:16526"/>
        <dbReference type="ChEBI" id="CHEBI:17544"/>
        <dbReference type="EC" id="4.2.1.1"/>
    </reaction>
</comment>
<sequence>MQNSTVTEFLQRNKAIVAGHQALPFFPEFKEAGVPPHPTFVVACCDPRCVPEYFLNLKLTDGVVVCRNVGGHIGPAMKDILALDAYVGLATVMIIHHTDCGTLHFTDAIIREKLMERLPQQQEIDTMEFGSIKDIGLEQSVMEDLKMLRENPLMRKDLAQGATGYIFDVKTGVLSPVEG</sequence>
<feature type="binding site" evidence="4">
    <location>
        <position position="46"/>
    </location>
    <ligand>
        <name>Zn(2+)</name>
        <dbReference type="ChEBI" id="CHEBI:29105"/>
    </ligand>
</feature>
<name>A0A9N9LAZ5_9HELO</name>
<comment type="function">
    <text evidence="5">Reversible hydration of carbon dioxide.</text>
</comment>
<evidence type="ECO:0000256" key="4">
    <source>
        <dbReference type="PIRSR" id="PIRSR601765-1"/>
    </source>
</evidence>
<dbReference type="PANTHER" id="PTHR43175">
    <property type="entry name" value="CARBONIC ANHYDRASE"/>
    <property type="match status" value="1"/>
</dbReference>
<evidence type="ECO:0000256" key="2">
    <source>
        <dbReference type="ARBA" id="ARBA00022723"/>
    </source>
</evidence>
<dbReference type="AlphaFoldDB" id="A0A9N9LAZ5"/>
<evidence type="ECO:0000256" key="1">
    <source>
        <dbReference type="ARBA" id="ARBA00006217"/>
    </source>
</evidence>
<dbReference type="GO" id="GO:0004089">
    <property type="term" value="F:carbonate dehydratase activity"/>
    <property type="evidence" value="ECO:0007669"/>
    <property type="project" value="UniProtKB-UniRule"/>
</dbReference>
<gene>
    <name evidence="6" type="ORF">HYALB_00007815</name>
</gene>
<comment type="similarity">
    <text evidence="1 5">Belongs to the beta-class carbonic anhydrase family.</text>
</comment>
<keyword evidence="3 4" id="KW-0862">Zinc</keyword>
<organism evidence="6 7">
    <name type="scientific">Hymenoscyphus albidus</name>
    <dbReference type="NCBI Taxonomy" id="595503"/>
    <lineage>
        <taxon>Eukaryota</taxon>
        <taxon>Fungi</taxon>
        <taxon>Dikarya</taxon>
        <taxon>Ascomycota</taxon>
        <taxon>Pezizomycotina</taxon>
        <taxon>Leotiomycetes</taxon>
        <taxon>Helotiales</taxon>
        <taxon>Helotiaceae</taxon>
        <taxon>Hymenoscyphus</taxon>
    </lineage>
</organism>
<dbReference type="GO" id="GO:0008270">
    <property type="term" value="F:zinc ion binding"/>
    <property type="evidence" value="ECO:0007669"/>
    <property type="project" value="UniProtKB-UniRule"/>
</dbReference>
<feature type="binding site" evidence="4">
    <location>
        <position position="44"/>
    </location>
    <ligand>
        <name>Zn(2+)</name>
        <dbReference type="ChEBI" id="CHEBI:29105"/>
    </ligand>
</feature>
<keyword evidence="7" id="KW-1185">Reference proteome</keyword>
<dbReference type="Proteomes" id="UP000701801">
    <property type="component" value="Unassembled WGS sequence"/>
</dbReference>
<evidence type="ECO:0000256" key="5">
    <source>
        <dbReference type="RuleBase" id="RU003956"/>
    </source>
</evidence>
<evidence type="ECO:0000256" key="3">
    <source>
        <dbReference type="ARBA" id="ARBA00022833"/>
    </source>
</evidence>
<dbReference type="OrthoDB" id="10248475at2759"/>
<evidence type="ECO:0000313" key="6">
    <source>
        <dbReference type="EMBL" id="CAG8971899.1"/>
    </source>
</evidence>
<protein>
    <recommendedName>
        <fullName evidence="5">Carbonic anhydrase</fullName>
        <ecNumber evidence="5">4.2.1.1</ecNumber>
    </recommendedName>
    <alternativeName>
        <fullName evidence="5">Carbonate dehydratase</fullName>
    </alternativeName>
</protein>
<dbReference type="SMART" id="SM00947">
    <property type="entry name" value="Pro_CA"/>
    <property type="match status" value="1"/>
</dbReference>
<keyword evidence="5" id="KW-0456">Lyase</keyword>
<proteinExistence type="inferred from homology"/>
<dbReference type="Pfam" id="PF00484">
    <property type="entry name" value="Pro_CA"/>
    <property type="match status" value="1"/>
</dbReference>
<evidence type="ECO:0000313" key="7">
    <source>
        <dbReference type="Proteomes" id="UP000701801"/>
    </source>
</evidence>
<accession>A0A9N9LAZ5</accession>
<keyword evidence="2 4" id="KW-0479">Metal-binding</keyword>
<dbReference type="InterPro" id="IPR001765">
    <property type="entry name" value="Carbonic_anhydrase"/>
</dbReference>
<dbReference type="EMBL" id="CAJVRM010000029">
    <property type="protein sequence ID" value="CAG8971899.1"/>
    <property type="molecule type" value="Genomic_DNA"/>
</dbReference>
<feature type="binding site" evidence="4">
    <location>
        <position position="97"/>
    </location>
    <ligand>
        <name>Zn(2+)</name>
        <dbReference type="ChEBI" id="CHEBI:29105"/>
    </ligand>
</feature>
<dbReference type="EC" id="4.2.1.1" evidence="5"/>